<evidence type="ECO:0000256" key="2">
    <source>
        <dbReference type="ARBA" id="ARBA00022475"/>
    </source>
</evidence>
<organism evidence="21 22">
    <name type="scientific">Branchiostoma lanceolatum</name>
    <name type="common">Common lancelet</name>
    <name type="synonym">Amphioxus lanceolatum</name>
    <dbReference type="NCBI Taxonomy" id="7740"/>
    <lineage>
        <taxon>Eukaryota</taxon>
        <taxon>Metazoa</taxon>
        <taxon>Chordata</taxon>
        <taxon>Cephalochordata</taxon>
        <taxon>Leptocardii</taxon>
        <taxon>Amphioxiformes</taxon>
        <taxon>Branchiostomatidae</taxon>
        <taxon>Branchiostoma</taxon>
    </lineage>
</organism>
<keyword evidence="22" id="KW-1185">Reference proteome</keyword>
<dbReference type="InterPro" id="IPR015683">
    <property type="entry name" value="Ionotropic_Glu_rcpt"/>
</dbReference>
<evidence type="ECO:0000256" key="18">
    <source>
        <dbReference type="SAM" id="Phobius"/>
    </source>
</evidence>
<protein>
    <submittedName>
        <fullName evidence="21">GRID2 protein</fullName>
    </submittedName>
</protein>
<dbReference type="Proteomes" id="UP000838412">
    <property type="component" value="Chromosome 16"/>
</dbReference>
<dbReference type="FunFam" id="3.40.190.10:FF:000060">
    <property type="entry name" value="Glutamate receptor ionotropic, kainate 1"/>
    <property type="match status" value="1"/>
</dbReference>
<dbReference type="InterPro" id="IPR001320">
    <property type="entry name" value="Iontro_rcpt_C"/>
</dbReference>
<dbReference type="SUPFAM" id="SSF53822">
    <property type="entry name" value="Periplasmic binding protein-like I"/>
    <property type="match status" value="1"/>
</dbReference>
<dbReference type="Gene3D" id="1.10.287.70">
    <property type="match status" value="1"/>
</dbReference>
<dbReference type="InterPro" id="IPR001508">
    <property type="entry name" value="Iono_Glu_rcpt_met"/>
</dbReference>
<keyword evidence="7" id="KW-0406">Ion transport</keyword>
<evidence type="ECO:0000256" key="4">
    <source>
        <dbReference type="ARBA" id="ARBA00022729"/>
    </source>
</evidence>
<feature type="site" description="Crucial to convey clamshell closure to channel opening" evidence="16">
    <location>
        <position position="670"/>
    </location>
</feature>
<name>A0A8J9Z689_BRALA</name>
<proteinExistence type="predicted"/>
<evidence type="ECO:0000256" key="5">
    <source>
        <dbReference type="ARBA" id="ARBA00022989"/>
    </source>
</evidence>
<dbReference type="Gene3D" id="3.40.190.10">
    <property type="entry name" value="Periplasmic binding protein-like II"/>
    <property type="match status" value="2"/>
</dbReference>
<dbReference type="Pfam" id="PF10613">
    <property type="entry name" value="Lig_chan-Glu_bd"/>
    <property type="match status" value="1"/>
</dbReference>
<evidence type="ECO:0000256" key="16">
    <source>
        <dbReference type="PIRSR" id="PIRSR601508-2"/>
    </source>
</evidence>
<sequence>MMEAATLQSPGVRNAGTFFLFSYLMLATHQPTEAVARRIRIGAIFDAPGTDEEVAFQAGVHDVNRKRLLFEQSQTTIETKVTYLGNLGPYAAAFQVCQMLQSDVFAILSHVTCQDTAMLTSLTSELRIPHLTTNTCPDVDLGEFLLSVTPDPTHVDLALAAYMTDSKWEQIVIFYDKDTNFNRIQTILGTSPENKMAITILRVPPVPRTDYDSNIYRILSRIEGDGVKLNNVLILCDVPNTMQLLAQAFVSEPVREGSYWLIGNPEVSDDDVKNTIGTVRGVITTLRHVFDLSDAARDLVSTLPAKITRDFIQNGGKTVIPYLKADLFYTFDAVRFLAQAVRQRVVADKHSAKKGVRCDENGTFSEPGKQGEVIMSTLKQRTWKGSLGGVAFGPSGHNSRVEYEFLSLKTVNKTVQFTPTGTWSERAGLNMTQRLDWPDIQGVKLRVVTVEDIPFVFEQNHPSGVGYDGFSIDVIKELSKTLNFSFVVYGVADKKYGAPRPDGTWNGMIGDVVNKQADVAIAAMTITKEREKVVDFPKRYMDQSFGILMKKPKDNTRNVFGFMGPFTPEVWACIGGSVVIVGVFLYLLNKFRPDDILITEEGESPPRFGLNDSLWFIIGSLMQQGWDWSPRCLSHRLLSGFWWLFSLVVISTYTANLAAFLTVTRMENPIRSVDDLSSQTVIPYGTVSDTSLTTAFQSSRIEVYQKMWKFMTNSDPPTLMNTAEEGFRKVREGNYAFIWDTPIIEYVALNDPDCSLTTAENSFYERGYGIALQRDSPYREAFSYGTLLYFVQRILQMQENGRMNKLKERWWPTTGRCSLRNMTAKKRASALGLNNFAGVFYVMMVGLVLSVIMALCESLWHMCRRGRFPLNWKTRRRAANTVSDLDTVVEVDRKKNGHIQVVTTIRIPEMDKNSLPPLHDRLMSSKETRC</sequence>
<evidence type="ECO:0000256" key="1">
    <source>
        <dbReference type="ARBA" id="ARBA00022448"/>
    </source>
</evidence>
<evidence type="ECO:0000256" key="14">
    <source>
        <dbReference type="ARBA" id="ARBA00034104"/>
    </source>
</evidence>
<dbReference type="PANTHER" id="PTHR18966">
    <property type="entry name" value="IONOTROPIC GLUTAMATE RECEPTOR"/>
    <property type="match status" value="1"/>
</dbReference>
<keyword evidence="12" id="KW-1071">Ligand-gated ion channel</keyword>
<dbReference type="PRINTS" id="PR00177">
    <property type="entry name" value="NMDARECEPTOR"/>
</dbReference>
<accession>A0A8J9Z689</accession>
<evidence type="ECO:0000256" key="9">
    <source>
        <dbReference type="ARBA" id="ARBA00023170"/>
    </source>
</evidence>
<dbReference type="GO" id="GO:0038023">
    <property type="term" value="F:signaling receptor activity"/>
    <property type="evidence" value="ECO:0007669"/>
    <property type="project" value="InterPro"/>
</dbReference>
<evidence type="ECO:0000256" key="12">
    <source>
        <dbReference type="ARBA" id="ARBA00023286"/>
    </source>
</evidence>
<evidence type="ECO:0000256" key="13">
    <source>
        <dbReference type="ARBA" id="ARBA00023303"/>
    </source>
</evidence>
<keyword evidence="4" id="KW-0732">Signal</keyword>
<dbReference type="Gene3D" id="3.40.50.2300">
    <property type="match status" value="2"/>
</dbReference>
<dbReference type="InterPro" id="IPR028082">
    <property type="entry name" value="Peripla_BP_I"/>
</dbReference>
<dbReference type="FunFam" id="3.40.190.10:FF:000024">
    <property type="entry name" value="Glutamate receptor, ionotropic, delta 1"/>
    <property type="match status" value="1"/>
</dbReference>
<evidence type="ECO:0000256" key="11">
    <source>
        <dbReference type="ARBA" id="ARBA00023257"/>
    </source>
</evidence>
<keyword evidence="11" id="KW-0628">Postsynaptic cell membrane</keyword>
<evidence type="ECO:0000259" key="20">
    <source>
        <dbReference type="SMART" id="SM00918"/>
    </source>
</evidence>
<evidence type="ECO:0000256" key="17">
    <source>
        <dbReference type="PIRSR" id="PIRSR601508-3"/>
    </source>
</evidence>
<keyword evidence="9" id="KW-0675">Receptor</keyword>
<feature type="binding site" evidence="15">
    <location>
        <position position="530"/>
    </location>
    <ligand>
        <name>L-glutamate</name>
        <dbReference type="ChEBI" id="CHEBI:29985"/>
    </ligand>
</feature>
<keyword evidence="3 18" id="KW-0812">Transmembrane</keyword>
<keyword evidence="17" id="KW-1015">Disulfide bond</keyword>
<dbReference type="AlphaFoldDB" id="A0A8J9Z689"/>
<dbReference type="GO" id="GO:0015276">
    <property type="term" value="F:ligand-gated monoatomic ion channel activity"/>
    <property type="evidence" value="ECO:0007669"/>
    <property type="project" value="InterPro"/>
</dbReference>
<feature type="transmembrane region" description="Helical" evidence="18">
    <location>
        <begin position="569"/>
        <end position="588"/>
    </location>
</feature>
<feature type="binding site" evidence="15">
    <location>
        <position position="691"/>
    </location>
    <ligand>
        <name>L-glutamate</name>
        <dbReference type="ChEBI" id="CHEBI:29985"/>
    </ligand>
</feature>
<evidence type="ECO:0000256" key="15">
    <source>
        <dbReference type="PIRSR" id="PIRSR601508-1"/>
    </source>
</evidence>
<comment type="subcellular location">
    <subcellularLocation>
        <location evidence="14">Postsynaptic cell membrane</location>
        <topology evidence="14">Multi-pass membrane protein</topology>
    </subcellularLocation>
</comment>
<dbReference type="OrthoDB" id="5984008at2759"/>
<keyword evidence="13" id="KW-0407">Ion channel</keyword>
<keyword evidence="10" id="KW-0325">Glycoprotein</keyword>
<feature type="binding site" evidence="15">
    <location>
        <position position="740"/>
    </location>
    <ligand>
        <name>L-glutamate</name>
        <dbReference type="ChEBI" id="CHEBI:29985"/>
    </ligand>
</feature>
<dbReference type="Pfam" id="PF00060">
    <property type="entry name" value="Lig_chan"/>
    <property type="match status" value="1"/>
</dbReference>
<dbReference type="Pfam" id="PF01094">
    <property type="entry name" value="ANF_receptor"/>
    <property type="match status" value="1"/>
</dbReference>
<dbReference type="SMART" id="SM00079">
    <property type="entry name" value="PBPe"/>
    <property type="match status" value="1"/>
</dbReference>
<evidence type="ECO:0000256" key="7">
    <source>
        <dbReference type="ARBA" id="ARBA00023065"/>
    </source>
</evidence>
<dbReference type="GO" id="GO:0045211">
    <property type="term" value="C:postsynaptic membrane"/>
    <property type="evidence" value="ECO:0007669"/>
    <property type="project" value="UniProtKB-SubCell"/>
</dbReference>
<evidence type="ECO:0000256" key="10">
    <source>
        <dbReference type="ARBA" id="ARBA00023180"/>
    </source>
</evidence>
<dbReference type="SMART" id="SM00918">
    <property type="entry name" value="Lig_chan-Glu_bd"/>
    <property type="match status" value="1"/>
</dbReference>
<dbReference type="InterPro" id="IPR001828">
    <property type="entry name" value="ANF_lig-bd_rcpt"/>
</dbReference>
<evidence type="ECO:0000313" key="21">
    <source>
        <dbReference type="EMBL" id="CAH1247968.1"/>
    </source>
</evidence>
<keyword evidence="2" id="KW-1003">Cell membrane</keyword>
<evidence type="ECO:0000256" key="3">
    <source>
        <dbReference type="ARBA" id="ARBA00022692"/>
    </source>
</evidence>
<keyword evidence="1" id="KW-0813">Transport</keyword>
<keyword evidence="6" id="KW-0770">Synapse</keyword>
<feature type="transmembrane region" description="Helical" evidence="18">
    <location>
        <begin position="830"/>
        <end position="855"/>
    </location>
</feature>
<feature type="domain" description="Ionotropic glutamate receptor C-terminal" evidence="19">
    <location>
        <begin position="444"/>
        <end position="813"/>
    </location>
</feature>
<gene>
    <name evidence="21" type="primary">GRID2</name>
    <name evidence="21" type="ORF">BLAG_LOCUS9479</name>
</gene>
<keyword evidence="5 18" id="KW-1133">Transmembrane helix</keyword>
<evidence type="ECO:0000313" key="22">
    <source>
        <dbReference type="Proteomes" id="UP000838412"/>
    </source>
</evidence>
<evidence type="ECO:0000256" key="6">
    <source>
        <dbReference type="ARBA" id="ARBA00023018"/>
    </source>
</evidence>
<feature type="disulfide bond" evidence="17">
    <location>
        <begin position="97"/>
        <end position="358"/>
    </location>
</feature>
<keyword evidence="8 18" id="KW-0472">Membrane</keyword>
<feature type="domain" description="Ionotropic glutamate receptor L-glutamate and glycine-binding" evidence="20">
    <location>
        <begin position="454"/>
        <end position="514"/>
    </location>
</feature>
<dbReference type="InterPro" id="IPR019594">
    <property type="entry name" value="Glu/Gly-bd"/>
</dbReference>
<evidence type="ECO:0000256" key="8">
    <source>
        <dbReference type="ARBA" id="ARBA00023136"/>
    </source>
</evidence>
<dbReference type="EMBL" id="OV696701">
    <property type="protein sequence ID" value="CAH1247968.1"/>
    <property type="molecule type" value="Genomic_DNA"/>
</dbReference>
<feature type="binding site" evidence="15">
    <location>
        <position position="525"/>
    </location>
    <ligand>
        <name>L-glutamate</name>
        <dbReference type="ChEBI" id="CHEBI:29985"/>
    </ligand>
</feature>
<feature type="transmembrane region" description="Helical" evidence="18">
    <location>
        <begin position="608"/>
        <end position="626"/>
    </location>
</feature>
<feature type="disulfide bond" evidence="17">
    <location>
        <begin position="754"/>
        <end position="817"/>
    </location>
</feature>
<evidence type="ECO:0000259" key="19">
    <source>
        <dbReference type="SMART" id="SM00079"/>
    </source>
</evidence>
<feature type="transmembrane region" description="Helical" evidence="18">
    <location>
        <begin position="641"/>
        <end position="663"/>
    </location>
</feature>
<dbReference type="SUPFAM" id="SSF53850">
    <property type="entry name" value="Periplasmic binding protein-like II"/>
    <property type="match status" value="1"/>
</dbReference>
<reference evidence="21" key="1">
    <citation type="submission" date="2022-01" db="EMBL/GenBank/DDBJ databases">
        <authorList>
            <person name="Braso-Vives M."/>
        </authorList>
    </citation>
    <scope>NUCLEOTIDE SEQUENCE</scope>
</reference>
<dbReference type="FunFam" id="1.10.287.70:FF:000105">
    <property type="entry name" value="Eye-enriched kainate receptor, isoform A"/>
    <property type="match status" value="1"/>
</dbReference>